<dbReference type="EMBL" id="CARXXK010001083">
    <property type="protein sequence ID" value="CAI6372843.1"/>
    <property type="molecule type" value="Genomic_DNA"/>
</dbReference>
<gene>
    <name evidence="1" type="ORF">MEUPH1_LOCUS26662</name>
</gene>
<accession>A0AAV0XYK2</accession>
<evidence type="ECO:0000313" key="1">
    <source>
        <dbReference type="EMBL" id="CAI6372843.1"/>
    </source>
</evidence>
<proteinExistence type="predicted"/>
<organism evidence="1 2">
    <name type="scientific">Macrosiphum euphorbiae</name>
    <name type="common">potato aphid</name>
    <dbReference type="NCBI Taxonomy" id="13131"/>
    <lineage>
        <taxon>Eukaryota</taxon>
        <taxon>Metazoa</taxon>
        <taxon>Ecdysozoa</taxon>
        <taxon>Arthropoda</taxon>
        <taxon>Hexapoda</taxon>
        <taxon>Insecta</taxon>
        <taxon>Pterygota</taxon>
        <taxon>Neoptera</taxon>
        <taxon>Paraneoptera</taxon>
        <taxon>Hemiptera</taxon>
        <taxon>Sternorrhyncha</taxon>
        <taxon>Aphidomorpha</taxon>
        <taxon>Aphidoidea</taxon>
        <taxon>Aphididae</taxon>
        <taxon>Macrosiphini</taxon>
        <taxon>Macrosiphum</taxon>
    </lineage>
</organism>
<comment type="caution">
    <text evidence="1">The sequence shown here is derived from an EMBL/GenBank/DDBJ whole genome shotgun (WGS) entry which is preliminary data.</text>
</comment>
<evidence type="ECO:0000313" key="2">
    <source>
        <dbReference type="Proteomes" id="UP001160148"/>
    </source>
</evidence>
<reference evidence="1 2" key="1">
    <citation type="submission" date="2023-01" db="EMBL/GenBank/DDBJ databases">
        <authorList>
            <person name="Whitehead M."/>
        </authorList>
    </citation>
    <scope>NUCLEOTIDE SEQUENCE [LARGE SCALE GENOMIC DNA]</scope>
</reference>
<dbReference type="Proteomes" id="UP001160148">
    <property type="component" value="Unassembled WGS sequence"/>
</dbReference>
<keyword evidence="2" id="KW-1185">Reference proteome</keyword>
<name>A0AAV0XYK2_9HEMI</name>
<protein>
    <submittedName>
        <fullName evidence="1">Uncharacterized protein</fullName>
    </submittedName>
</protein>
<sequence>MNVGVYASRRKIVPLSVLAILPVGRRLSLRIPLPTRRGIDLAGYFACCAGAPVCLQPVAPSLLSSDVAAFDVRGDLVGIDRCSDVRPLYCAGLPLNYASYYTRLVCYNRQSPSNGAHRVLLCRVRRTYVLTLLWRTRYVRSRNSAAADLIKC</sequence>
<dbReference type="AlphaFoldDB" id="A0AAV0XYK2"/>